<dbReference type="RefSeq" id="NP_510246.2">
    <property type="nucleotide sequence ID" value="NM_077845.2"/>
</dbReference>
<evidence type="ECO:0000313" key="3">
    <source>
        <dbReference type="Proteomes" id="UP000001940"/>
    </source>
</evidence>
<dbReference type="WormBase" id="F02D10.2">
    <property type="protein sequence ID" value="CE46426"/>
    <property type="gene ID" value="WBGene00008523"/>
</dbReference>
<dbReference type="PaxDb" id="6239-F02D10.2"/>
<dbReference type="HOGENOM" id="CLU_3108419_0_0_1"/>
<feature type="region of interest" description="Disordered" evidence="1">
    <location>
        <begin position="1"/>
        <end position="22"/>
    </location>
</feature>
<evidence type="ECO:0000256" key="1">
    <source>
        <dbReference type="SAM" id="MobiDB-lite"/>
    </source>
</evidence>
<dbReference type="UCSC" id="F02D10.2">
    <property type="organism name" value="c. elegans"/>
</dbReference>
<organism evidence="2 3">
    <name type="scientific">Caenorhabditis elegans</name>
    <dbReference type="NCBI Taxonomy" id="6239"/>
    <lineage>
        <taxon>Eukaryota</taxon>
        <taxon>Metazoa</taxon>
        <taxon>Ecdysozoa</taxon>
        <taxon>Nematoda</taxon>
        <taxon>Chromadorea</taxon>
        <taxon>Rhabditida</taxon>
        <taxon>Rhabditina</taxon>
        <taxon>Rhabditomorpha</taxon>
        <taxon>Rhabditoidea</taxon>
        <taxon>Rhabditidae</taxon>
        <taxon>Peloderinae</taxon>
        <taxon>Caenorhabditis</taxon>
    </lineage>
</organism>
<dbReference type="KEGG" id="cel:CELE_F02D10.2"/>
<protein>
    <submittedName>
        <fullName evidence="2">Transposase</fullName>
    </submittedName>
</protein>
<name>Q19112_CAEEL</name>
<dbReference type="STRING" id="6239.F02D10.2.1"/>
<dbReference type="AlphaFoldDB" id="Q19112"/>
<dbReference type="Proteomes" id="UP000001940">
    <property type="component" value="Chromosome X"/>
</dbReference>
<keyword evidence="3" id="KW-1185">Reference proteome</keyword>
<dbReference type="EMBL" id="BX284606">
    <property type="protein sequence ID" value="CAA91933.2"/>
    <property type="molecule type" value="Genomic_DNA"/>
</dbReference>
<dbReference type="GeneID" id="184082"/>
<proteinExistence type="predicted"/>
<evidence type="ECO:0000313" key="2">
    <source>
        <dbReference type="EMBL" id="CAA91933.2"/>
    </source>
</evidence>
<accession>Q19112</accession>
<sequence>MYSNLLGGKKDNRNRPKQVRFGTGQAFDGNVSIFRQIDVSKSPTLSGVSLQ</sequence>
<evidence type="ECO:0000313" key="4">
    <source>
        <dbReference type="WormBase" id="F02D10.2"/>
    </source>
</evidence>
<gene>
    <name evidence="2" type="ORF">CELE_F02D10.2</name>
    <name evidence="2 4" type="ORF">F02D10.2</name>
</gene>
<dbReference type="CTD" id="184082"/>
<dbReference type="InParanoid" id="Q19112"/>
<dbReference type="AGR" id="WB:WBGene00008523"/>
<dbReference type="Bgee" id="WBGene00008523">
    <property type="expression patterns" value="Expressed in larva"/>
</dbReference>
<reference evidence="2 3" key="1">
    <citation type="journal article" date="1998" name="Science">
        <title>Genome sequence of the nematode C. elegans: a platform for investigating biology.</title>
        <authorList>
            <consortium name="The C. elegans sequencing consortium"/>
            <person name="Sulson J.E."/>
            <person name="Waterston R."/>
        </authorList>
    </citation>
    <scope>NUCLEOTIDE SEQUENCE [LARGE SCALE GENOMIC DNA]</scope>
    <source>
        <strain evidence="2 3">Bristol N2</strain>
    </source>
</reference>